<proteinExistence type="predicted"/>
<organism evidence="1">
    <name type="scientific">Dendrolimus kikuchii nucleopolyhedrovirus</name>
    <dbReference type="NCBI Taxonomy" id="1219875"/>
    <lineage>
        <taxon>Viruses</taxon>
        <taxon>Viruses incertae sedis</taxon>
        <taxon>Naldaviricetes</taxon>
        <taxon>Lefavirales</taxon>
        <taxon>Baculoviridae</taxon>
        <taxon>Alphabaculovirus</taxon>
    </lineage>
</organism>
<dbReference type="Pfam" id="PF06878">
    <property type="entry name" value="Pkip-1"/>
    <property type="match status" value="1"/>
</dbReference>
<reference evidence="1" key="1">
    <citation type="submission" date="2012-06" db="EMBL/GenBank/DDBJ databases">
        <title>Genomic sequencing and analysis of the Dendrolimus kikuchii nucleopolyhedrovirus.</title>
        <authorList>
            <person name="Yang M.M."/>
        </authorList>
    </citation>
    <scope>NUCLEOTIDE SEQUENCE</scope>
    <source>
        <strain evidence="1">YN</strain>
    </source>
</reference>
<protein>
    <submittedName>
        <fullName evidence="1">DekiORF127</fullName>
    </submittedName>
</protein>
<dbReference type="InterPro" id="IPR009672">
    <property type="entry name" value="Pkip-1"/>
</dbReference>
<sequence length="185" mass="21745">MEENLHAYLRKEQANLHDLIKLQNKSVRNYFLKQNDDDNNNNNNKNVQRQHHTDEDKLLIVAADLYGSIEHIEVLQMFIDATAAIKLKFAHDFTDLDIDKTDVKMLHDTKKIDYFSIKYNAPSVLQAHPLAYEHFLNQSERFIDTLVLYYNIYHNENCCVDKIVILKSILIKHLCILEYLVGVNK</sequence>
<name>V9LSW5_9ABAC</name>
<accession>V9LSW5</accession>
<dbReference type="EMBL" id="JX193905">
    <property type="protein sequence ID" value="AFS52004.1"/>
    <property type="molecule type" value="Genomic_DNA"/>
</dbReference>
<evidence type="ECO:0000313" key="1">
    <source>
        <dbReference type="EMBL" id="AFS52004.1"/>
    </source>
</evidence>